<dbReference type="InterPro" id="IPR009078">
    <property type="entry name" value="Ferritin-like_SF"/>
</dbReference>
<dbReference type="CDD" id="cd00657">
    <property type="entry name" value="Ferritin_like"/>
    <property type="match status" value="1"/>
</dbReference>
<dbReference type="Proteomes" id="UP000734823">
    <property type="component" value="Unassembled WGS sequence"/>
</dbReference>
<sequence length="363" mass="41694">MYALPVEQTQWHVPGGSTTVFDWEYDEGRDRLLGLYEKGKQKQWDAAERLDWTIEVDVNDPMGVPEQSIAIYGSQVWDSMGAKDRGMVRHHLASWQFSQFLHGEQGALICSSKIVHTVPGLDAKFYAATQVMDEARHVEVYSRYLREKLKLAYPINPGLKALLNDVISDPRWDMTYLGMQVLIEGLALAAFALIRDIATEPLAKTLNAYVMQDEARHVAFGRLALRDYYPQLTQAERDEREEFCIEACYLMRQRFLGEEVWRNLDIDADECIEYMRNSEHFKRFQSHLFSRIVPTLSDIGLFGDRMRQTFADIGVIGYETTDIDSLMEQDEKIAEDLDHARIVQVEQAITLGGLEPGQETTVR</sequence>
<organism evidence="1 2">
    <name type="scientific">Actinokineospora xionganensis</name>
    <dbReference type="NCBI Taxonomy" id="2684470"/>
    <lineage>
        <taxon>Bacteria</taxon>
        <taxon>Bacillati</taxon>
        <taxon>Actinomycetota</taxon>
        <taxon>Actinomycetes</taxon>
        <taxon>Pseudonocardiales</taxon>
        <taxon>Pseudonocardiaceae</taxon>
        <taxon>Actinokineospora</taxon>
    </lineage>
</organism>
<dbReference type="InterPro" id="IPR025859">
    <property type="entry name" value="AurF/CmlI"/>
</dbReference>
<reference evidence="1 2" key="1">
    <citation type="submission" date="2020-06" db="EMBL/GenBank/DDBJ databases">
        <title>Actinokineospora xiongansis sp. nov., isolated from soil of Baiyangdian.</title>
        <authorList>
            <person name="Zhang X."/>
        </authorList>
    </citation>
    <scope>NUCLEOTIDE SEQUENCE [LARGE SCALE GENOMIC DNA]</scope>
    <source>
        <strain evidence="1 2">HBU206404</strain>
    </source>
</reference>
<dbReference type="Gene3D" id="1.10.620.20">
    <property type="entry name" value="Ribonucleotide Reductase, subunit A"/>
    <property type="match status" value="1"/>
</dbReference>
<comment type="caution">
    <text evidence="1">The sequence shown here is derived from an EMBL/GenBank/DDBJ whole genome shotgun (WGS) entry which is preliminary data.</text>
</comment>
<protein>
    <submittedName>
        <fullName evidence="1">Ferritin-like domain-containing protein</fullName>
    </submittedName>
</protein>
<dbReference type="EMBL" id="JABVED010000005">
    <property type="protein sequence ID" value="MBC6447910.1"/>
    <property type="molecule type" value="Genomic_DNA"/>
</dbReference>
<dbReference type="SUPFAM" id="SSF47240">
    <property type="entry name" value="Ferritin-like"/>
    <property type="match status" value="1"/>
</dbReference>
<accession>A0ABR7L5G4</accession>
<keyword evidence="2" id="KW-1185">Reference proteome</keyword>
<dbReference type="Pfam" id="PF11583">
    <property type="entry name" value="AurF"/>
    <property type="match status" value="1"/>
</dbReference>
<name>A0ABR7L5G4_9PSEU</name>
<evidence type="ECO:0000313" key="2">
    <source>
        <dbReference type="Proteomes" id="UP000734823"/>
    </source>
</evidence>
<evidence type="ECO:0000313" key="1">
    <source>
        <dbReference type="EMBL" id="MBC6447910.1"/>
    </source>
</evidence>
<proteinExistence type="predicted"/>
<gene>
    <name evidence="1" type="ORF">GPZ80_12080</name>
</gene>
<dbReference type="InterPro" id="IPR012348">
    <property type="entry name" value="RNR-like"/>
</dbReference>